<dbReference type="GO" id="GO:0042393">
    <property type="term" value="F:histone binding"/>
    <property type="evidence" value="ECO:0007669"/>
    <property type="project" value="TreeGrafter"/>
</dbReference>
<dbReference type="GO" id="GO:0006325">
    <property type="term" value="P:chromatin organization"/>
    <property type="evidence" value="ECO:0007669"/>
    <property type="project" value="UniProtKB-KW"/>
</dbReference>
<keyword evidence="3" id="KW-0677">Repeat</keyword>
<evidence type="ECO:0000256" key="7">
    <source>
        <dbReference type="ARBA" id="ARBA00023015"/>
    </source>
</evidence>
<evidence type="ECO:0000256" key="2">
    <source>
        <dbReference type="ARBA" id="ARBA00022723"/>
    </source>
</evidence>
<keyword evidence="10" id="KW-0539">Nucleus</keyword>
<accession>A0A8C7CYI6</accession>
<proteinExistence type="predicted"/>
<feature type="compositionally biased region" description="Basic residues" evidence="14">
    <location>
        <begin position="672"/>
        <end position="691"/>
    </location>
</feature>
<dbReference type="AlphaFoldDB" id="A0A8C7CYI6"/>
<keyword evidence="4 12" id="KW-0863">Zinc-finger</keyword>
<feature type="repeat" description="MBT" evidence="13">
    <location>
        <begin position="568"/>
        <end position="664"/>
    </location>
</feature>
<dbReference type="InterPro" id="IPR050548">
    <property type="entry name" value="PcG_chromatin_remod_factors"/>
</dbReference>
<feature type="region of interest" description="Disordered" evidence="14">
    <location>
        <begin position="84"/>
        <end position="128"/>
    </location>
</feature>
<keyword evidence="2" id="KW-0479">Metal-binding</keyword>
<dbReference type="SUPFAM" id="SSF57716">
    <property type="entry name" value="Glucocorticoid receptor-like (DNA-binding domain)"/>
    <property type="match status" value="1"/>
</dbReference>
<evidence type="ECO:0000256" key="1">
    <source>
        <dbReference type="ARBA" id="ARBA00004123"/>
    </source>
</evidence>
<keyword evidence="6" id="KW-0156">Chromatin regulator</keyword>
<feature type="repeat" description="MBT" evidence="13">
    <location>
        <begin position="456"/>
        <end position="560"/>
    </location>
</feature>
<name>A0A8C7CYI6_ONCKI</name>
<dbReference type="GO" id="GO:0045892">
    <property type="term" value="P:negative regulation of DNA-templated transcription"/>
    <property type="evidence" value="ECO:0007669"/>
    <property type="project" value="TreeGrafter"/>
</dbReference>
<dbReference type="GO" id="GO:0008270">
    <property type="term" value="F:zinc ion binding"/>
    <property type="evidence" value="ECO:0007669"/>
    <property type="project" value="UniProtKB-KW"/>
</dbReference>
<dbReference type="GO" id="GO:0003677">
    <property type="term" value="F:DNA binding"/>
    <property type="evidence" value="ECO:0007669"/>
    <property type="project" value="UniProtKB-UniRule"/>
</dbReference>
<comment type="subcellular location">
    <subcellularLocation>
        <location evidence="1">Nucleus</location>
    </subcellularLocation>
</comment>
<sequence>MPDRCVAYGCGKSWEDGVTLYNFPNNDTEEFHKWEKQVQRTRSNWTASPNSQLCCEHFVFIRPPCTSCEGFGCNVCTPKAQRRGVPVEPQEYDTEDVEGGPLQSDDTDAEDDDEDDEDEDEDDEDEMDDYFGDYYSALTIDDGPVVCEMCGFSGTRDTFYSKTKRFCSVSCSRAYSSNCKKSSILARLQGKPPTKKAKVLIKTAWSTQMGNMIASLGSSQDNSSSSTGQDVAATGNFDWGAYLEKAGSLAASVACFRHAPLCAQWDDITVRLKVEVLNTSAILPSKVYWIASIIQLAGYKARLRYEGFEEDSSQDFWCSLGSGDMYPIGWCAMTGKLLVPPQAVHQNICDWKEYLMNRLVGARTLPVDFYMKLAESMKCPFRTGMRVEVVDRTLVSRTRLAVVDTVTGGRLRLVYEDGEQEAKGEPLSDVWCHMWSPLLHPVGWSSKVGHVIKLADVEHPTFRKVYCDSVPMLFKKPRTVYMEGGFFEVGMKLEAINPVNLGNICVATIHKVLLDGYLMVGIDGTDGSGDGSDWFCYHASSHAILPKGYCQKHNIQLTPPTGYDWKTFSWAKYLEEKGARTAPAQLFNTDGSGHGFTQKMKLEAVDLMEPWLVCVATVRRCVGRLLLLHFDGWEPDFDQWVDVQSPDIYPVGWCEVTGYQLQPPIGPDPVASRKKHKPMGKKKKRMVKKKLANLISKNRPPRRPSQQSEPEAGTPEQSDHTSVTQQIKTEPEEQEIIAVKVEEVETPIAPTLPEAQVPPPSLGVVKQEPQGEDQQKATDRALDHLNLKIR</sequence>
<evidence type="ECO:0000256" key="3">
    <source>
        <dbReference type="ARBA" id="ARBA00022737"/>
    </source>
</evidence>
<evidence type="ECO:0000256" key="9">
    <source>
        <dbReference type="ARBA" id="ARBA00023163"/>
    </source>
</evidence>
<dbReference type="GO" id="GO:0003682">
    <property type="term" value="F:chromatin binding"/>
    <property type="evidence" value="ECO:0007669"/>
    <property type="project" value="TreeGrafter"/>
</dbReference>
<feature type="region of interest" description="Disordered" evidence="14">
    <location>
        <begin position="664"/>
        <end position="790"/>
    </location>
</feature>
<dbReference type="Pfam" id="PF21319">
    <property type="entry name" value="zf-FCS_1"/>
    <property type="match status" value="1"/>
</dbReference>
<dbReference type="Ensembl" id="ENSOKIT00005011587.1">
    <property type="protein sequence ID" value="ENSOKIP00005010888.1"/>
    <property type="gene ID" value="ENSOKIG00005004839.1"/>
</dbReference>
<feature type="domain" description="THAP-type" evidence="15">
    <location>
        <begin position="1"/>
        <end position="89"/>
    </location>
</feature>
<feature type="domain" description="FCS-type" evidence="16">
    <location>
        <begin position="138"/>
        <end position="173"/>
    </location>
</feature>
<dbReference type="Pfam" id="PF02820">
    <property type="entry name" value="MBT"/>
    <property type="match status" value="4"/>
</dbReference>
<dbReference type="Gene3D" id="3.30.60.160">
    <property type="match status" value="1"/>
</dbReference>
<feature type="compositionally biased region" description="Acidic residues" evidence="14">
    <location>
        <begin position="105"/>
        <end position="128"/>
    </location>
</feature>
<evidence type="ECO:0000259" key="16">
    <source>
        <dbReference type="PROSITE" id="PS51024"/>
    </source>
</evidence>
<evidence type="ECO:0000256" key="4">
    <source>
        <dbReference type="ARBA" id="ARBA00022771"/>
    </source>
</evidence>
<evidence type="ECO:0000256" key="5">
    <source>
        <dbReference type="ARBA" id="ARBA00022833"/>
    </source>
</evidence>
<feature type="compositionally biased region" description="Basic and acidic residues" evidence="14">
    <location>
        <begin position="773"/>
        <end position="790"/>
    </location>
</feature>
<evidence type="ECO:0000256" key="10">
    <source>
        <dbReference type="ARBA" id="ARBA00023242"/>
    </source>
</evidence>
<reference evidence="17" key="2">
    <citation type="submission" date="2025-09" db="UniProtKB">
        <authorList>
            <consortium name="Ensembl"/>
        </authorList>
    </citation>
    <scope>IDENTIFICATION</scope>
</reference>
<feature type="repeat" description="MBT" evidence="13">
    <location>
        <begin position="237"/>
        <end position="341"/>
    </location>
</feature>
<dbReference type="Proteomes" id="UP000694557">
    <property type="component" value="Unassembled WGS sequence"/>
</dbReference>
<dbReference type="InterPro" id="IPR012313">
    <property type="entry name" value="Znf_FCS"/>
</dbReference>
<organism evidence="17 18">
    <name type="scientific">Oncorhynchus kisutch</name>
    <name type="common">Coho salmon</name>
    <name type="synonym">Salmo kisutch</name>
    <dbReference type="NCBI Taxonomy" id="8019"/>
    <lineage>
        <taxon>Eukaryota</taxon>
        <taxon>Metazoa</taxon>
        <taxon>Chordata</taxon>
        <taxon>Craniata</taxon>
        <taxon>Vertebrata</taxon>
        <taxon>Euteleostomi</taxon>
        <taxon>Actinopterygii</taxon>
        <taxon>Neopterygii</taxon>
        <taxon>Teleostei</taxon>
        <taxon>Protacanthopterygii</taxon>
        <taxon>Salmoniformes</taxon>
        <taxon>Salmonidae</taxon>
        <taxon>Salmoninae</taxon>
        <taxon>Oncorhynchus</taxon>
    </lineage>
</organism>
<feature type="repeat" description="MBT" evidence="13">
    <location>
        <begin position="349"/>
        <end position="455"/>
    </location>
</feature>
<dbReference type="InterPro" id="IPR038603">
    <property type="entry name" value="Znf_FCS_sf"/>
</dbReference>
<dbReference type="Pfam" id="PF05485">
    <property type="entry name" value="THAP"/>
    <property type="match status" value="1"/>
</dbReference>
<keyword evidence="18" id="KW-1185">Reference proteome</keyword>
<dbReference type="GO" id="GO:0005634">
    <property type="term" value="C:nucleus"/>
    <property type="evidence" value="ECO:0007669"/>
    <property type="project" value="UniProtKB-SubCell"/>
</dbReference>
<evidence type="ECO:0000256" key="12">
    <source>
        <dbReference type="PROSITE-ProRule" id="PRU00367"/>
    </source>
</evidence>
<dbReference type="PROSITE" id="PS51024">
    <property type="entry name" value="ZF_FCS"/>
    <property type="match status" value="1"/>
</dbReference>
<gene>
    <name evidence="17" type="primary">L3MBTL2</name>
    <name evidence="17" type="synonym">l3mbtl2</name>
</gene>
<evidence type="ECO:0000256" key="13">
    <source>
        <dbReference type="PROSITE-ProRule" id="PRU00459"/>
    </source>
</evidence>
<evidence type="ECO:0000256" key="11">
    <source>
        <dbReference type="PROSITE-ProRule" id="PRU00309"/>
    </source>
</evidence>
<dbReference type="PANTHER" id="PTHR12247">
    <property type="entry name" value="POLYCOMB GROUP PROTEIN"/>
    <property type="match status" value="1"/>
</dbReference>
<reference evidence="17" key="1">
    <citation type="submission" date="2025-08" db="UniProtKB">
        <authorList>
            <consortium name="Ensembl"/>
        </authorList>
    </citation>
    <scope>IDENTIFICATION</scope>
</reference>
<dbReference type="PROSITE" id="PS51079">
    <property type="entry name" value="MBT"/>
    <property type="match status" value="4"/>
</dbReference>
<keyword evidence="8 11" id="KW-0238">DNA-binding</keyword>
<dbReference type="PROSITE" id="PS50950">
    <property type="entry name" value="ZF_THAP"/>
    <property type="match status" value="1"/>
</dbReference>
<dbReference type="SUPFAM" id="SSF63748">
    <property type="entry name" value="Tudor/PWWP/MBT"/>
    <property type="match status" value="4"/>
</dbReference>
<keyword evidence="9" id="KW-0804">Transcription</keyword>
<dbReference type="SMART" id="SM00561">
    <property type="entry name" value="MBT"/>
    <property type="match status" value="4"/>
</dbReference>
<dbReference type="InterPro" id="IPR004092">
    <property type="entry name" value="Mbt"/>
</dbReference>
<dbReference type="GeneTree" id="ENSGT00940000153840"/>
<keyword evidence="5" id="KW-0862">Zinc</keyword>
<evidence type="ECO:0000313" key="17">
    <source>
        <dbReference type="Ensembl" id="ENSOKIP00005010888.1"/>
    </source>
</evidence>
<evidence type="ECO:0000313" key="18">
    <source>
        <dbReference type="Proteomes" id="UP000694557"/>
    </source>
</evidence>
<evidence type="ECO:0000259" key="15">
    <source>
        <dbReference type="PROSITE" id="PS50950"/>
    </source>
</evidence>
<protein>
    <submittedName>
        <fullName evidence="17">L3MBTL histone methyl-lysine binding protein 2</fullName>
    </submittedName>
</protein>
<evidence type="ECO:0000256" key="6">
    <source>
        <dbReference type="ARBA" id="ARBA00022853"/>
    </source>
</evidence>
<dbReference type="Gene3D" id="2.30.30.140">
    <property type="match status" value="4"/>
</dbReference>
<dbReference type="InterPro" id="IPR006612">
    <property type="entry name" value="THAP_Znf"/>
</dbReference>
<keyword evidence="7" id="KW-0805">Transcription regulation</keyword>
<evidence type="ECO:0000256" key="8">
    <source>
        <dbReference type="ARBA" id="ARBA00023125"/>
    </source>
</evidence>
<dbReference type="PANTHER" id="PTHR12247:SF64">
    <property type="entry name" value="LETHAL(3)MALIGNANT BRAIN TUMOR-LIKE PROTEIN 2"/>
    <property type="match status" value="1"/>
</dbReference>
<dbReference type="CDD" id="cd20100">
    <property type="entry name" value="MBT_dSfmbt-like_rpt4"/>
    <property type="match status" value="1"/>
</dbReference>
<evidence type="ECO:0000256" key="14">
    <source>
        <dbReference type="SAM" id="MobiDB-lite"/>
    </source>
</evidence>